<organism evidence="16 17">
    <name type="scientific">Fusarium gaditjirri</name>
    <dbReference type="NCBI Taxonomy" id="282569"/>
    <lineage>
        <taxon>Eukaryota</taxon>
        <taxon>Fungi</taxon>
        <taxon>Dikarya</taxon>
        <taxon>Ascomycota</taxon>
        <taxon>Pezizomycotina</taxon>
        <taxon>Sordariomycetes</taxon>
        <taxon>Hypocreomycetidae</taxon>
        <taxon>Hypocreales</taxon>
        <taxon>Nectriaceae</taxon>
        <taxon>Fusarium</taxon>
        <taxon>Fusarium nisikadoi species complex</taxon>
    </lineage>
</organism>
<dbReference type="GO" id="GO:0005524">
    <property type="term" value="F:ATP binding"/>
    <property type="evidence" value="ECO:0007669"/>
    <property type="project" value="UniProtKB-KW"/>
</dbReference>
<evidence type="ECO:0000256" key="4">
    <source>
        <dbReference type="ARBA" id="ARBA00013948"/>
    </source>
</evidence>
<keyword evidence="10" id="KW-0067">ATP-binding</keyword>
<dbReference type="InterPro" id="IPR000719">
    <property type="entry name" value="Prot_kinase_dom"/>
</dbReference>
<name>A0A8H4SPU8_9HYPO</name>
<accession>A0A8H4SPU8</accession>
<dbReference type="InterPro" id="IPR011009">
    <property type="entry name" value="Kinase-like_dom_sf"/>
</dbReference>
<dbReference type="GO" id="GO:0004674">
    <property type="term" value="F:protein serine/threonine kinase activity"/>
    <property type="evidence" value="ECO:0007669"/>
    <property type="project" value="UniProtKB-KW"/>
</dbReference>
<comment type="catalytic activity">
    <reaction evidence="13">
        <text>L-threonyl-[protein] + ATP = O-phospho-L-threonyl-[protein] + ADP + H(+)</text>
        <dbReference type="Rhea" id="RHEA:46608"/>
        <dbReference type="Rhea" id="RHEA-COMP:11060"/>
        <dbReference type="Rhea" id="RHEA-COMP:11605"/>
        <dbReference type="ChEBI" id="CHEBI:15378"/>
        <dbReference type="ChEBI" id="CHEBI:30013"/>
        <dbReference type="ChEBI" id="CHEBI:30616"/>
        <dbReference type="ChEBI" id="CHEBI:61977"/>
        <dbReference type="ChEBI" id="CHEBI:456216"/>
        <dbReference type="EC" id="2.7.11.1"/>
    </reaction>
</comment>
<evidence type="ECO:0000256" key="7">
    <source>
        <dbReference type="ARBA" id="ARBA00022679"/>
    </source>
</evidence>
<comment type="subunit">
    <text evidence="2">Component of the EKC/KEOPS complex composed of at least BUD32, CGI121, GON7, KAE1 and PCC1; the whole complex dimerizes.</text>
</comment>
<evidence type="ECO:0000256" key="14">
    <source>
        <dbReference type="ARBA" id="ARBA00048679"/>
    </source>
</evidence>
<dbReference type="SUPFAM" id="SSF56112">
    <property type="entry name" value="Protein kinase-like (PK-like)"/>
    <property type="match status" value="1"/>
</dbReference>
<dbReference type="Pfam" id="PF00069">
    <property type="entry name" value="Pkinase"/>
    <property type="match status" value="1"/>
</dbReference>
<evidence type="ECO:0000256" key="13">
    <source>
        <dbReference type="ARBA" id="ARBA00047899"/>
    </source>
</evidence>
<dbReference type="SMART" id="SM00220">
    <property type="entry name" value="S_TKc"/>
    <property type="match status" value="1"/>
</dbReference>
<evidence type="ECO:0000256" key="5">
    <source>
        <dbReference type="ARBA" id="ARBA00019973"/>
    </source>
</evidence>
<proteinExistence type="predicted"/>
<dbReference type="PROSITE" id="PS50011">
    <property type="entry name" value="PROTEIN_KINASE_DOM"/>
    <property type="match status" value="1"/>
</dbReference>
<feature type="domain" description="Protein kinase" evidence="15">
    <location>
        <begin position="39"/>
        <end position="332"/>
    </location>
</feature>
<keyword evidence="6" id="KW-0723">Serine/threonine-protein kinase</keyword>
<protein>
    <recommendedName>
        <fullName evidence="5">EKC/KEOPS complex subunit BUD32</fullName>
        <ecNumber evidence="3">2.7.11.1</ecNumber>
    </recommendedName>
    <alternativeName>
        <fullName evidence="11 12">Atypical Serine/threonine protein kinase BUD32</fullName>
    </alternativeName>
    <alternativeName>
        <fullName evidence="4">EKC/KEOPS complex subunit bud32</fullName>
    </alternativeName>
</protein>
<evidence type="ECO:0000313" key="17">
    <source>
        <dbReference type="Proteomes" id="UP000604273"/>
    </source>
</evidence>
<comment type="catalytic activity">
    <reaction evidence="14">
        <text>L-seryl-[protein] + ATP = O-phospho-L-seryl-[protein] + ADP + H(+)</text>
        <dbReference type="Rhea" id="RHEA:17989"/>
        <dbReference type="Rhea" id="RHEA-COMP:9863"/>
        <dbReference type="Rhea" id="RHEA-COMP:11604"/>
        <dbReference type="ChEBI" id="CHEBI:15378"/>
        <dbReference type="ChEBI" id="CHEBI:29999"/>
        <dbReference type="ChEBI" id="CHEBI:30616"/>
        <dbReference type="ChEBI" id="CHEBI:83421"/>
        <dbReference type="ChEBI" id="CHEBI:456216"/>
        <dbReference type="EC" id="2.7.11.1"/>
    </reaction>
</comment>
<sequence length="332" mass="37096">MSPPSVSNPFEDEVRRLRAAYEKQREATRLVPPSGRPVLDLAIDVADGMTRYTYWYERDDDTAEPQVVQLIDIPGTLSGDILRLDANLPLRQDSYSITGDNIQSLTSPPPLPDFDDDSENISDVLSTLPIVDVDPNLHFVKKGKYASEIRNLIACQGGSCPGTRKSPHVIQLLGRSAQDELVFEKLVPRYVLAAVHPLSAYKAWILQLVDGLHCLHSLDIVHRDLRIDNLVFSHDSSRLVICDLESRWGNRLAPEVSRDYTLEANWTKASDIYDLGVTIKGMIYGNTPITNLVRWDVPSPLGKIVEACTRELPAERASLDDIRNMVEGLDIS</sequence>
<evidence type="ECO:0000256" key="12">
    <source>
        <dbReference type="ARBA" id="ARBA00033194"/>
    </source>
</evidence>
<keyword evidence="9" id="KW-0418">Kinase</keyword>
<dbReference type="PROSITE" id="PS00109">
    <property type="entry name" value="PROTEIN_KINASE_TYR"/>
    <property type="match status" value="1"/>
</dbReference>
<keyword evidence="17" id="KW-1185">Reference proteome</keyword>
<evidence type="ECO:0000256" key="3">
    <source>
        <dbReference type="ARBA" id="ARBA00012513"/>
    </source>
</evidence>
<dbReference type="Proteomes" id="UP000604273">
    <property type="component" value="Unassembled WGS sequence"/>
</dbReference>
<comment type="caution">
    <text evidence="16">The sequence shown here is derived from an EMBL/GenBank/DDBJ whole genome shotgun (WGS) entry which is preliminary data.</text>
</comment>
<evidence type="ECO:0000256" key="1">
    <source>
        <dbReference type="ARBA" id="ARBA00003747"/>
    </source>
</evidence>
<evidence type="ECO:0000256" key="8">
    <source>
        <dbReference type="ARBA" id="ARBA00022741"/>
    </source>
</evidence>
<evidence type="ECO:0000256" key="6">
    <source>
        <dbReference type="ARBA" id="ARBA00022527"/>
    </source>
</evidence>
<evidence type="ECO:0000259" key="15">
    <source>
        <dbReference type="PROSITE" id="PS50011"/>
    </source>
</evidence>
<dbReference type="InterPro" id="IPR008266">
    <property type="entry name" value="Tyr_kinase_AS"/>
</dbReference>
<dbReference type="PANTHER" id="PTHR24343">
    <property type="entry name" value="SERINE/THREONINE KINASE"/>
    <property type="match status" value="1"/>
</dbReference>
<gene>
    <name evidence="16" type="ORF">FGADI_13376</name>
</gene>
<keyword evidence="8" id="KW-0547">Nucleotide-binding</keyword>
<dbReference type="AlphaFoldDB" id="A0A8H4SPU8"/>
<dbReference type="OrthoDB" id="1668230at2759"/>
<reference evidence="16" key="1">
    <citation type="journal article" date="2020" name="BMC Genomics">
        <title>Correction to: Identification and distribution of gene clusters required for synthesis of sphingolipid metabolism inhibitors in diverse species of the filamentous fungus Fusarium.</title>
        <authorList>
            <person name="Kim H.S."/>
            <person name="Lohmar J.M."/>
            <person name="Busman M."/>
            <person name="Brown D.W."/>
            <person name="Naumann T.A."/>
            <person name="Divon H.H."/>
            <person name="Lysoe E."/>
            <person name="Uhlig S."/>
            <person name="Proctor R.H."/>
        </authorList>
    </citation>
    <scope>NUCLEOTIDE SEQUENCE</scope>
    <source>
        <strain evidence="16">NRRL 45417</strain>
    </source>
</reference>
<comment type="function">
    <text evidence="1">Component of the EKC/KEOPS complex that is required for the formation of a threonylcarbamoyl group on adenosine at position 37 (t(6)A37) in tRNAs that read codons beginning with adenine. The complex is probably involved in the transfer of the threonylcarbamoyl moiety of threonylcarbamoyl-AMP (TC-AMP) to the N6 group of A37. BUD32 has ATPase activity in the context of the EKC/KEOPS complex and likely plays a supporting role to the catalytic subunit KAE1. The EKC/KEOPS complex also promotes both telomere uncapping and telomere elongation. The complex is required for efficient recruitment of transcriptional coactivators.</text>
</comment>
<evidence type="ECO:0000256" key="9">
    <source>
        <dbReference type="ARBA" id="ARBA00022777"/>
    </source>
</evidence>
<dbReference type="Gene3D" id="1.10.510.10">
    <property type="entry name" value="Transferase(Phosphotransferase) domain 1"/>
    <property type="match status" value="1"/>
</dbReference>
<evidence type="ECO:0000256" key="2">
    <source>
        <dbReference type="ARBA" id="ARBA00011534"/>
    </source>
</evidence>
<dbReference type="EMBL" id="JABFAI010000542">
    <property type="protein sequence ID" value="KAF4943500.1"/>
    <property type="molecule type" value="Genomic_DNA"/>
</dbReference>
<evidence type="ECO:0000256" key="10">
    <source>
        <dbReference type="ARBA" id="ARBA00022840"/>
    </source>
</evidence>
<keyword evidence="7" id="KW-0808">Transferase</keyword>
<evidence type="ECO:0000256" key="11">
    <source>
        <dbReference type="ARBA" id="ARBA00030980"/>
    </source>
</evidence>
<dbReference type="EC" id="2.7.11.1" evidence="3"/>
<evidence type="ECO:0000313" key="16">
    <source>
        <dbReference type="EMBL" id="KAF4943500.1"/>
    </source>
</evidence>
<reference evidence="16" key="2">
    <citation type="submission" date="2020-05" db="EMBL/GenBank/DDBJ databases">
        <authorList>
            <person name="Kim H.-S."/>
            <person name="Proctor R.H."/>
            <person name="Brown D.W."/>
        </authorList>
    </citation>
    <scope>NUCLEOTIDE SEQUENCE</scope>
    <source>
        <strain evidence="16">NRRL 45417</strain>
    </source>
</reference>